<keyword evidence="4" id="KW-1185">Reference proteome</keyword>
<dbReference type="InterPro" id="IPR002110">
    <property type="entry name" value="Ankyrin_rpt"/>
</dbReference>
<sequence length="740" mass="82499">MTEFDSFHVPSISLEHEDDHGYVHSHSLSLPIVDLGQIAAANHLGFGFAMMSTTSSGQNGGSLCEDDALKTMLYEATCRGDLKSVQHYLTEMEKQYRLSVENGTLSSSALSSSSTSLIFNSLSPLTHDIRHIVLTTTFPDHHDCTLIHAAAKYNQVEMLQWLLTGDIAKCSSQSTITSSACDEISVEADSGNTSSNQQQYSAFTSPRSSIQAQLLSTKDKYDATPIFYACQSSANDACAYLCSFKVVQEQLNTSHDRYGYLPLYISLKKKDYEMCDLLQLFGAKIDVLIGNSETFLHHAVREKDLQMIEYIAAIKPSLLLRKNQREENPLFSCLNDGRGGRKRKKRAEISATTNSDLEFLDVADKFGSIFSETSDSFLLGNGSEGSAQSSLTLTSLSSSVHTPQYANSTSALVMNDHPHEDDKLFVSTFLFKGTTIFGIETFEKAFLQKNAFGRNIFMECAVLNDLKTMNHLIAFLKDYCANSSSDRFITLLLTETDQQHRNILHLAVDTCAKQAGSWISRHLIQLETLSDRPVERSSMSSLFSSRSAVSNVEIETFIAHQRWISCLETVLDLLEYCSNYTTSSLSGLFYVKDRMDCIPEEKSKETLKEFQIGSNNAQQVQQNISSTLQNAVKQIKSLERRKLKPKTKTGSFSWRKSQRSTNNIFEQSPEGVPAVRHSVMDTPHKAMNKSVIVADDLDVMNNNRLSMLSPLSAERHADKTSTASSKLKKLKAAFLKRLNK</sequence>
<evidence type="ECO:0000313" key="3">
    <source>
        <dbReference type="EMBL" id="KAF0977412.1"/>
    </source>
</evidence>
<dbReference type="Gene3D" id="1.25.40.20">
    <property type="entry name" value="Ankyrin repeat-containing domain"/>
    <property type="match status" value="1"/>
</dbReference>
<accession>A0A6A5BRU5</accession>
<dbReference type="SMART" id="SM00248">
    <property type="entry name" value="ANK"/>
    <property type="match status" value="5"/>
</dbReference>
<dbReference type="VEuPathDB" id="AmoebaDB:NfTy_071600"/>
<gene>
    <name evidence="3" type="ORF">FDP41_003404</name>
</gene>
<reference evidence="3 4" key="1">
    <citation type="journal article" date="2019" name="Sci. Rep.">
        <title>Nanopore sequencing improves the draft genome of the human pathogenic amoeba Naegleria fowleri.</title>
        <authorList>
            <person name="Liechti N."/>
            <person name="Schurch N."/>
            <person name="Bruggmann R."/>
            <person name="Wittwer M."/>
        </authorList>
    </citation>
    <scope>NUCLEOTIDE SEQUENCE [LARGE SCALE GENOMIC DNA]</scope>
    <source>
        <strain evidence="3 4">ATCC 30894</strain>
    </source>
</reference>
<dbReference type="OMA" id="ANDACAY"/>
<dbReference type="VEuPathDB" id="AmoebaDB:FDP41_003404"/>
<dbReference type="InterPro" id="IPR036770">
    <property type="entry name" value="Ankyrin_rpt-contain_sf"/>
</dbReference>
<evidence type="ECO:0000313" key="4">
    <source>
        <dbReference type="Proteomes" id="UP000444721"/>
    </source>
</evidence>
<evidence type="ECO:0000256" key="1">
    <source>
        <dbReference type="ARBA" id="ARBA00022737"/>
    </source>
</evidence>
<keyword evidence="1" id="KW-0677">Repeat</keyword>
<protein>
    <submittedName>
        <fullName evidence="3">Uncharacterized protein</fullName>
    </submittedName>
</protein>
<dbReference type="GeneID" id="68110622"/>
<name>A0A6A5BRU5_NAEFO</name>
<dbReference type="AlphaFoldDB" id="A0A6A5BRU5"/>
<dbReference type="RefSeq" id="XP_044562125.1">
    <property type="nucleotide sequence ID" value="XM_044706705.1"/>
</dbReference>
<proteinExistence type="predicted"/>
<dbReference type="PANTHER" id="PTHR24198:SF165">
    <property type="entry name" value="ANKYRIN REPEAT-CONTAINING PROTEIN-RELATED"/>
    <property type="match status" value="1"/>
</dbReference>
<dbReference type="Proteomes" id="UP000444721">
    <property type="component" value="Unassembled WGS sequence"/>
</dbReference>
<dbReference type="SUPFAM" id="SSF48403">
    <property type="entry name" value="Ankyrin repeat"/>
    <property type="match status" value="1"/>
</dbReference>
<dbReference type="OrthoDB" id="539213at2759"/>
<organism evidence="3 4">
    <name type="scientific">Naegleria fowleri</name>
    <name type="common">Brain eating amoeba</name>
    <dbReference type="NCBI Taxonomy" id="5763"/>
    <lineage>
        <taxon>Eukaryota</taxon>
        <taxon>Discoba</taxon>
        <taxon>Heterolobosea</taxon>
        <taxon>Tetramitia</taxon>
        <taxon>Eutetramitia</taxon>
        <taxon>Vahlkampfiidae</taxon>
        <taxon>Naegleria</taxon>
    </lineage>
</organism>
<dbReference type="PANTHER" id="PTHR24198">
    <property type="entry name" value="ANKYRIN REPEAT AND PROTEIN KINASE DOMAIN-CONTAINING PROTEIN"/>
    <property type="match status" value="1"/>
</dbReference>
<evidence type="ECO:0000256" key="2">
    <source>
        <dbReference type="ARBA" id="ARBA00023043"/>
    </source>
</evidence>
<keyword evidence="2" id="KW-0040">ANK repeat</keyword>
<dbReference type="Pfam" id="PF00023">
    <property type="entry name" value="Ank"/>
    <property type="match status" value="1"/>
</dbReference>
<dbReference type="EMBL" id="VFQX01000034">
    <property type="protein sequence ID" value="KAF0977412.1"/>
    <property type="molecule type" value="Genomic_DNA"/>
</dbReference>
<comment type="caution">
    <text evidence="3">The sequence shown here is derived from an EMBL/GenBank/DDBJ whole genome shotgun (WGS) entry which is preliminary data.</text>
</comment>
<dbReference type="VEuPathDB" id="AmoebaDB:NF0062680"/>